<evidence type="ECO:0000259" key="10">
    <source>
        <dbReference type="PROSITE" id="PS51449"/>
    </source>
</evidence>
<feature type="binding site" evidence="8">
    <location>
        <position position="157"/>
    </location>
    <ligand>
        <name>[4Fe-4S] cluster</name>
        <dbReference type="ChEBI" id="CHEBI:49883"/>
        <label>2</label>
        <note>4Fe-4S-S-AdoMet</note>
    </ligand>
</feature>
<feature type="binding site" evidence="8">
    <location>
        <position position="79"/>
    </location>
    <ligand>
        <name>[4Fe-4S] cluster</name>
        <dbReference type="ChEBI" id="CHEBI:49883"/>
        <label>1</label>
    </ligand>
</feature>
<protein>
    <recommendedName>
        <fullName evidence="8">Ribosomal protein uS12 methylthiotransferase RimO</fullName>
        <shortName evidence="8">uS12 MTTase</shortName>
        <shortName evidence="8">uS12 methylthiotransferase</shortName>
        <ecNumber evidence="8">2.8.4.4</ecNumber>
    </recommendedName>
    <alternativeName>
        <fullName evidence="8">Ribosomal protein uS12 (aspartate-C(3))-methylthiotransferase</fullName>
    </alternativeName>
    <alternativeName>
        <fullName evidence="8">Ribosome maturation factor RimO</fullName>
    </alternativeName>
</protein>
<dbReference type="EMBL" id="CP061799">
    <property type="protein sequence ID" value="QTA78034.1"/>
    <property type="molecule type" value="Genomic_DNA"/>
</dbReference>
<keyword evidence="4 8" id="KW-0949">S-adenosyl-L-methionine</keyword>
<dbReference type="Gene3D" id="3.80.30.20">
    <property type="entry name" value="tm_1862 like domain"/>
    <property type="match status" value="1"/>
</dbReference>
<dbReference type="InterPro" id="IPR012340">
    <property type="entry name" value="NA-bd_OB-fold"/>
</dbReference>
<comment type="function">
    <text evidence="8">Catalyzes the methylthiolation of an aspartic acid residue of ribosomal protein uS12.</text>
</comment>
<dbReference type="SFLD" id="SFLDG01061">
    <property type="entry name" value="methylthiotransferase"/>
    <property type="match status" value="1"/>
</dbReference>
<dbReference type="GO" id="GO:0046872">
    <property type="term" value="F:metal ion binding"/>
    <property type="evidence" value="ECO:0007669"/>
    <property type="project" value="UniProtKB-KW"/>
</dbReference>
<dbReference type="InterPro" id="IPR006638">
    <property type="entry name" value="Elp3/MiaA/NifB-like_rSAM"/>
</dbReference>
<dbReference type="InterPro" id="IPR058240">
    <property type="entry name" value="rSAM_sf"/>
</dbReference>
<keyword evidence="7 8" id="KW-0411">Iron-sulfur</keyword>
<dbReference type="InterPro" id="IPR023404">
    <property type="entry name" value="rSAM_horseshoe"/>
</dbReference>
<keyword evidence="2 8" id="KW-0963">Cytoplasm</keyword>
<dbReference type="Pfam" id="PF04055">
    <property type="entry name" value="Radical_SAM"/>
    <property type="match status" value="1"/>
</dbReference>
<feature type="binding site" evidence="8">
    <location>
        <position position="153"/>
    </location>
    <ligand>
        <name>[4Fe-4S] cluster</name>
        <dbReference type="ChEBI" id="CHEBI:49883"/>
        <label>2</label>
        <note>4Fe-4S-S-AdoMet</note>
    </ligand>
</feature>
<feature type="domain" description="TRAM" evidence="9">
    <location>
        <begin position="376"/>
        <end position="442"/>
    </location>
</feature>
<dbReference type="InterPro" id="IPR013848">
    <property type="entry name" value="Methylthiotransferase_N"/>
</dbReference>
<evidence type="ECO:0000256" key="3">
    <source>
        <dbReference type="ARBA" id="ARBA00022679"/>
    </source>
</evidence>
<evidence type="ECO:0000313" key="12">
    <source>
        <dbReference type="EMBL" id="QTA78034.1"/>
    </source>
</evidence>
<dbReference type="GO" id="GO:0005840">
    <property type="term" value="C:ribosome"/>
    <property type="evidence" value="ECO:0007669"/>
    <property type="project" value="UniProtKB-KW"/>
</dbReference>
<dbReference type="EC" id="2.8.4.4" evidence="8"/>
<feature type="domain" description="Radical SAM core" evidence="11">
    <location>
        <begin position="139"/>
        <end position="373"/>
    </location>
</feature>
<proteinExistence type="inferred from homology"/>
<dbReference type="GO" id="GO:0051539">
    <property type="term" value="F:4 iron, 4 sulfur cluster binding"/>
    <property type="evidence" value="ECO:0007669"/>
    <property type="project" value="UniProtKB-UniRule"/>
</dbReference>
<dbReference type="SFLD" id="SFLDG01082">
    <property type="entry name" value="B12-binding_domain_containing"/>
    <property type="match status" value="1"/>
</dbReference>
<evidence type="ECO:0000259" key="11">
    <source>
        <dbReference type="PROSITE" id="PS51918"/>
    </source>
</evidence>
<dbReference type="FunFam" id="3.80.30.20:FF:000001">
    <property type="entry name" value="tRNA-2-methylthio-N(6)-dimethylallyladenosine synthase 2"/>
    <property type="match status" value="1"/>
</dbReference>
<dbReference type="GO" id="GO:0103039">
    <property type="term" value="F:protein methylthiotransferase activity"/>
    <property type="evidence" value="ECO:0007669"/>
    <property type="project" value="UniProtKB-EC"/>
</dbReference>
<dbReference type="SFLD" id="SFLDS00029">
    <property type="entry name" value="Radical_SAM"/>
    <property type="match status" value="1"/>
</dbReference>
<sequence>MNIHLVSLGCARNLVDSEGMLGLIKKAGWEITDDPEDAHVIIVNTCSFIESAAEESIDTILEMAQFKDGKCRSLIVAGCLPERYGKDIASELEEVDLFLGTGAFDRIVDAVNGTLKGSKCILPDPDSIIIPGPGSPRELTLPYMAYLKIAEGCSRGCTYCIIPKLRGKQKSRQPEHILAESKTLIKSGVKEIVLIAQDTTAYGRDLGKDANLSYLLRDISDLSDNLEADIWIRILYGHPESIDDNIIKIITERSNLCSYFDLPVQHAASSVLKKMGRSHNRDDLYRLFEKIRTADTEAALRTTVITGFPGETDKDFQLLLDFIEDIRFDNLGVFIYSDSEDLPSHNLPDHVPAKTARERYDILMSRQMEISLEINEKYLNKNLKVLVEESPEPDVSIGRTGFQAPEVDGMVYINHSTALKPGDFANIKITDTLEYDLVGEIK</sequence>
<dbReference type="HAMAP" id="MF_01865">
    <property type="entry name" value="MTTase_RimO"/>
    <property type="match status" value="1"/>
</dbReference>
<dbReference type="AlphaFoldDB" id="A0A975B3C1"/>
<dbReference type="KEGG" id="dli:dnl_02420"/>
<keyword evidence="3 8" id="KW-0808">Transferase</keyword>
<dbReference type="PANTHER" id="PTHR43837:SF1">
    <property type="entry name" value="RIBOSOMAL PROTEIN US12 METHYLTHIOTRANSFERASE RIMO"/>
    <property type="match status" value="1"/>
</dbReference>
<evidence type="ECO:0000256" key="5">
    <source>
        <dbReference type="ARBA" id="ARBA00022723"/>
    </source>
</evidence>
<comment type="catalytic activity">
    <reaction evidence="8">
        <text>L-aspartate(89)-[ribosomal protein uS12]-hydrogen + (sulfur carrier)-SH + AH2 + 2 S-adenosyl-L-methionine = 3-methylsulfanyl-L-aspartate(89)-[ribosomal protein uS12]-hydrogen + (sulfur carrier)-H + 5'-deoxyadenosine + L-methionine + A + S-adenosyl-L-homocysteine + 2 H(+)</text>
        <dbReference type="Rhea" id="RHEA:37087"/>
        <dbReference type="Rhea" id="RHEA-COMP:10460"/>
        <dbReference type="Rhea" id="RHEA-COMP:10461"/>
        <dbReference type="Rhea" id="RHEA-COMP:14737"/>
        <dbReference type="Rhea" id="RHEA-COMP:14739"/>
        <dbReference type="ChEBI" id="CHEBI:13193"/>
        <dbReference type="ChEBI" id="CHEBI:15378"/>
        <dbReference type="ChEBI" id="CHEBI:17319"/>
        <dbReference type="ChEBI" id="CHEBI:17499"/>
        <dbReference type="ChEBI" id="CHEBI:29917"/>
        <dbReference type="ChEBI" id="CHEBI:29961"/>
        <dbReference type="ChEBI" id="CHEBI:57844"/>
        <dbReference type="ChEBI" id="CHEBI:57856"/>
        <dbReference type="ChEBI" id="CHEBI:59789"/>
        <dbReference type="ChEBI" id="CHEBI:64428"/>
        <dbReference type="ChEBI" id="CHEBI:73599"/>
        <dbReference type="EC" id="2.8.4.4"/>
    </reaction>
</comment>
<dbReference type="Pfam" id="PF18693">
    <property type="entry name" value="TRAM_2"/>
    <property type="match status" value="1"/>
</dbReference>
<dbReference type="Pfam" id="PF00919">
    <property type="entry name" value="UPF0004"/>
    <property type="match status" value="1"/>
</dbReference>
<dbReference type="PROSITE" id="PS50926">
    <property type="entry name" value="TRAM"/>
    <property type="match status" value="1"/>
</dbReference>
<dbReference type="InterPro" id="IPR007197">
    <property type="entry name" value="rSAM"/>
</dbReference>
<accession>A0A975B3C1</accession>
<dbReference type="Proteomes" id="UP000663720">
    <property type="component" value="Chromosome"/>
</dbReference>
<dbReference type="NCBIfam" id="TIGR01125">
    <property type="entry name" value="30S ribosomal protein S12 methylthiotransferase RimO"/>
    <property type="match status" value="1"/>
</dbReference>
<dbReference type="GO" id="GO:0006400">
    <property type="term" value="P:tRNA modification"/>
    <property type="evidence" value="ECO:0007669"/>
    <property type="project" value="InterPro"/>
</dbReference>
<comment type="subcellular location">
    <subcellularLocation>
        <location evidence="8">Cytoplasm</location>
    </subcellularLocation>
</comment>
<reference evidence="12" key="1">
    <citation type="journal article" date="2021" name="Microb. Physiol.">
        <title>Proteogenomic Insights into the Physiology of Marine, Sulfate-Reducing, Filamentous Desulfonema limicola and Desulfonema magnum.</title>
        <authorList>
            <person name="Schnaars V."/>
            <person name="Wohlbrand L."/>
            <person name="Scheve S."/>
            <person name="Hinrichs C."/>
            <person name="Reinhardt R."/>
            <person name="Rabus R."/>
        </authorList>
    </citation>
    <scope>NUCLEOTIDE SEQUENCE</scope>
    <source>
        <strain evidence="12">5ac10</strain>
    </source>
</reference>
<comment type="similarity">
    <text evidence="8">Belongs to the methylthiotransferase family. RimO subfamily.</text>
</comment>
<evidence type="ECO:0000313" key="13">
    <source>
        <dbReference type="Proteomes" id="UP000663720"/>
    </source>
</evidence>
<dbReference type="PANTHER" id="PTHR43837">
    <property type="entry name" value="RIBOSOMAL PROTEIN S12 METHYLTHIOTRANSFERASE RIMO"/>
    <property type="match status" value="1"/>
</dbReference>
<organism evidence="12 13">
    <name type="scientific">Desulfonema limicola</name>
    <dbReference type="NCBI Taxonomy" id="45656"/>
    <lineage>
        <taxon>Bacteria</taxon>
        <taxon>Pseudomonadati</taxon>
        <taxon>Thermodesulfobacteriota</taxon>
        <taxon>Desulfobacteria</taxon>
        <taxon>Desulfobacterales</taxon>
        <taxon>Desulfococcaceae</taxon>
        <taxon>Desulfonema</taxon>
    </lineage>
</organism>
<feature type="binding site" evidence="8">
    <location>
        <position position="10"/>
    </location>
    <ligand>
        <name>[4Fe-4S] cluster</name>
        <dbReference type="ChEBI" id="CHEBI:49883"/>
        <label>1</label>
    </ligand>
</feature>
<dbReference type="Gene3D" id="3.40.50.12160">
    <property type="entry name" value="Methylthiotransferase, N-terminal domain"/>
    <property type="match status" value="1"/>
</dbReference>
<feature type="binding site" evidence="8">
    <location>
        <position position="160"/>
    </location>
    <ligand>
        <name>[4Fe-4S] cluster</name>
        <dbReference type="ChEBI" id="CHEBI:49883"/>
        <label>2</label>
        <note>4Fe-4S-S-AdoMet</note>
    </ligand>
</feature>
<evidence type="ECO:0000256" key="2">
    <source>
        <dbReference type="ARBA" id="ARBA00022490"/>
    </source>
</evidence>
<dbReference type="PROSITE" id="PS51449">
    <property type="entry name" value="MTTASE_N"/>
    <property type="match status" value="1"/>
</dbReference>
<evidence type="ECO:0000259" key="9">
    <source>
        <dbReference type="PROSITE" id="PS50926"/>
    </source>
</evidence>
<keyword evidence="6 8" id="KW-0408">Iron</keyword>
<dbReference type="Gene3D" id="2.40.50.140">
    <property type="entry name" value="Nucleic acid-binding proteins"/>
    <property type="match status" value="1"/>
</dbReference>
<dbReference type="InterPro" id="IPR020612">
    <property type="entry name" value="Methylthiotransferase_CS"/>
</dbReference>
<dbReference type="InterPro" id="IPR005840">
    <property type="entry name" value="Ribosomal_uS12_MeSTrfase_RimO"/>
</dbReference>
<name>A0A975B3C1_9BACT</name>
<dbReference type="PROSITE" id="PS51918">
    <property type="entry name" value="RADICAL_SAM"/>
    <property type="match status" value="1"/>
</dbReference>
<dbReference type="SFLD" id="SFLDF00274">
    <property type="entry name" value="ribosomal_protein_S12_methylth"/>
    <property type="match status" value="1"/>
</dbReference>
<feature type="domain" description="MTTase N-terminal" evidence="10">
    <location>
        <begin position="1"/>
        <end position="116"/>
    </location>
</feature>
<dbReference type="InterPro" id="IPR002792">
    <property type="entry name" value="TRAM_dom"/>
</dbReference>
<dbReference type="RefSeq" id="WP_207689940.1">
    <property type="nucleotide sequence ID" value="NZ_CP061799.1"/>
</dbReference>
<evidence type="ECO:0000256" key="7">
    <source>
        <dbReference type="ARBA" id="ARBA00023014"/>
    </source>
</evidence>
<dbReference type="CDD" id="cd01335">
    <property type="entry name" value="Radical_SAM"/>
    <property type="match status" value="1"/>
</dbReference>
<evidence type="ECO:0000256" key="8">
    <source>
        <dbReference type="HAMAP-Rule" id="MF_01865"/>
    </source>
</evidence>
<dbReference type="InterPro" id="IPR005839">
    <property type="entry name" value="Methylthiotransferase"/>
</dbReference>
<dbReference type="NCBIfam" id="TIGR00089">
    <property type="entry name" value="MiaB/RimO family radical SAM methylthiotransferase"/>
    <property type="match status" value="1"/>
</dbReference>
<comment type="cofactor">
    <cofactor evidence="8">
        <name>[4Fe-4S] cluster</name>
        <dbReference type="ChEBI" id="CHEBI:49883"/>
    </cofactor>
    <text evidence="8">Binds 2 [4Fe-4S] clusters. One cluster is coordinated with 3 cysteines and an exchangeable S-adenosyl-L-methionine.</text>
</comment>
<keyword evidence="5 8" id="KW-0479">Metal-binding</keyword>
<dbReference type="GO" id="GO:0035599">
    <property type="term" value="F:aspartic acid methylthiotransferase activity"/>
    <property type="evidence" value="ECO:0007669"/>
    <property type="project" value="TreeGrafter"/>
</dbReference>
<gene>
    <name evidence="8 12" type="primary">rimO</name>
    <name evidence="12" type="ORF">dnl_02420</name>
</gene>
<keyword evidence="1 8" id="KW-0004">4Fe-4S</keyword>
<keyword evidence="13" id="KW-1185">Reference proteome</keyword>
<keyword evidence="12" id="KW-0689">Ribosomal protein</keyword>
<dbReference type="GO" id="GO:0005829">
    <property type="term" value="C:cytosol"/>
    <property type="evidence" value="ECO:0007669"/>
    <property type="project" value="TreeGrafter"/>
</dbReference>
<dbReference type="SUPFAM" id="SSF102114">
    <property type="entry name" value="Radical SAM enzymes"/>
    <property type="match status" value="1"/>
</dbReference>
<evidence type="ECO:0000256" key="1">
    <source>
        <dbReference type="ARBA" id="ARBA00022485"/>
    </source>
</evidence>
<evidence type="ECO:0000256" key="6">
    <source>
        <dbReference type="ARBA" id="ARBA00023004"/>
    </source>
</evidence>
<dbReference type="SMART" id="SM00729">
    <property type="entry name" value="Elp3"/>
    <property type="match status" value="1"/>
</dbReference>
<dbReference type="InterPro" id="IPR038135">
    <property type="entry name" value="Methylthiotransferase_N_sf"/>
</dbReference>
<keyword evidence="12" id="KW-0687">Ribonucleoprotein</keyword>
<dbReference type="PROSITE" id="PS01278">
    <property type="entry name" value="MTTASE_RADICAL"/>
    <property type="match status" value="1"/>
</dbReference>
<evidence type="ECO:0000256" key="4">
    <source>
        <dbReference type="ARBA" id="ARBA00022691"/>
    </source>
</evidence>
<feature type="binding site" evidence="8">
    <location>
        <position position="46"/>
    </location>
    <ligand>
        <name>[4Fe-4S] cluster</name>
        <dbReference type="ChEBI" id="CHEBI:49883"/>
        <label>1</label>
    </ligand>
</feature>